<dbReference type="OrthoDB" id="6154955at2759"/>
<proteinExistence type="predicted"/>
<name>A0A7J5XWN5_DISMA</name>
<feature type="domain" description="C1q" evidence="6">
    <location>
        <begin position="105"/>
        <end position="241"/>
    </location>
</feature>
<dbReference type="GO" id="GO:0005576">
    <property type="term" value="C:extracellular region"/>
    <property type="evidence" value="ECO:0007669"/>
    <property type="project" value="UniProtKB-SubCell"/>
</dbReference>
<reference evidence="7 8" key="1">
    <citation type="submission" date="2020-03" db="EMBL/GenBank/DDBJ databases">
        <title>Dissostichus mawsoni Genome sequencing and assembly.</title>
        <authorList>
            <person name="Park H."/>
        </authorList>
    </citation>
    <scope>NUCLEOTIDE SEQUENCE [LARGE SCALE GENOMIC DNA]</scope>
    <source>
        <strain evidence="7">DM0001</strain>
        <tissue evidence="7">Muscle</tissue>
    </source>
</reference>
<accession>A0A7J5XWN5</accession>
<evidence type="ECO:0000256" key="3">
    <source>
        <dbReference type="ARBA" id="ARBA00022729"/>
    </source>
</evidence>
<dbReference type="PANTHER" id="PTHR22923:SF102">
    <property type="entry name" value="CEREBELLIN 13-RELATED"/>
    <property type="match status" value="1"/>
</dbReference>
<evidence type="ECO:0000313" key="8">
    <source>
        <dbReference type="Proteomes" id="UP000518266"/>
    </source>
</evidence>
<keyword evidence="3 5" id="KW-0732">Signal</keyword>
<evidence type="ECO:0000256" key="5">
    <source>
        <dbReference type="SAM" id="SignalP"/>
    </source>
</evidence>
<dbReference type="EMBL" id="JAAKFY010000020">
    <property type="protein sequence ID" value="KAF3840977.1"/>
    <property type="molecule type" value="Genomic_DNA"/>
</dbReference>
<evidence type="ECO:0000256" key="4">
    <source>
        <dbReference type="SAM" id="MobiDB-lite"/>
    </source>
</evidence>
<sequence length="241" mass="26867">MRVAFGLLVLLLGLCGSGAQGESGGLGEEGESSELQEEWTQQSTNTTSPDIWVEMKELRDMVVELKVYVQILQKDNSEMAGRLTSSERELLDSKKRIDKLENLNKANTKVAFYTALTDAGYVGPFTTDTTLKFSKVFANIGNAYNAATGFFKAPVKGVYYFQFTVCGHHTGLMGVYVYKNNQKIMFNVEWKEDQLYKYFTNSVILELMAGDEIHLALPATHVLYDDSSNQSTFSGALLFPL</sequence>
<dbReference type="SMART" id="SM00110">
    <property type="entry name" value="C1Q"/>
    <property type="match status" value="1"/>
</dbReference>
<evidence type="ECO:0000313" key="7">
    <source>
        <dbReference type="EMBL" id="KAF3840977.1"/>
    </source>
</evidence>
<dbReference type="AlphaFoldDB" id="A0A7J5XWN5"/>
<feature type="region of interest" description="Disordered" evidence="4">
    <location>
        <begin position="22"/>
        <end position="46"/>
    </location>
</feature>
<comment type="caution">
    <text evidence="7">The sequence shown here is derived from an EMBL/GenBank/DDBJ whole genome shotgun (WGS) entry which is preliminary data.</text>
</comment>
<dbReference type="PRINTS" id="PR00007">
    <property type="entry name" value="COMPLEMNTC1Q"/>
</dbReference>
<keyword evidence="2" id="KW-0964">Secreted</keyword>
<dbReference type="PANTHER" id="PTHR22923">
    <property type="entry name" value="CEREBELLIN-RELATED"/>
    <property type="match status" value="1"/>
</dbReference>
<evidence type="ECO:0000256" key="1">
    <source>
        <dbReference type="ARBA" id="ARBA00004613"/>
    </source>
</evidence>
<gene>
    <name evidence="7" type="ORF">F7725_006839</name>
</gene>
<dbReference type="Gene3D" id="2.60.120.40">
    <property type="match status" value="1"/>
</dbReference>
<dbReference type="InterPro" id="IPR001073">
    <property type="entry name" value="C1q_dom"/>
</dbReference>
<protein>
    <recommendedName>
        <fullName evidence="6">C1q domain-containing protein</fullName>
    </recommendedName>
</protein>
<dbReference type="Proteomes" id="UP000518266">
    <property type="component" value="Unassembled WGS sequence"/>
</dbReference>
<dbReference type="InterPro" id="IPR008983">
    <property type="entry name" value="Tumour_necrosis_fac-like_dom"/>
</dbReference>
<dbReference type="Pfam" id="PF00386">
    <property type="entry name" value="C1q"/>
    <property type="match status" value="1"/>
</dbReference>
<organism evidence="7 8">
    <name type="scientific">Dissostichus mawsoni</name>
    <name type="common">Antarctic cod</name>
    <dbReference type="NCBI Taxonomy" id="36200"/>
    <lineage>
        <taxon>Eukaryota</taxon>
        <taxon>Metazoa</taxon>
        <taxon>Chordata</taxon>
        <taxon>Craniata</taxon>
        <taxon>Vertebrata</taxon>
        <taxon>Euteleostomi</taxon>
        <taxon>Actinopterygii</taxon>
        <taxon>Neopterygii</taxon>
        <taxon>Teleostei</taxon>
        <taxon>Neoteleostei</taxon>
        <taxon>Acanthomorphata</taxon>
        <taxon>Eupercaria</taxon>
        <taxon>Perciformes</taxon>
        <taxon>Notothenioidei</taxon>
        <taxon>Nototheniidae</taxon>
        <taxon>Dissostichus</taxon>
    </lineage>
</organism>
<comment type="subcellular location">
    <subcellularLocation>
        <location evidence="1">Secreted</location>
    </subcellularLocation>
</comment>
<feature type="signal peptide" evidence="5">
    <location>
        <begin position="1"/>
        <end position="21"/>
    </location>
</feature>
<dbReference type="InterPro" id="IPR050822">
    <property type="entry name" value="Cerebellin_Synaptic_Org"/>
</dbReference>
<dbReference type="SUPFAM" id="SSF49842">
    <property type="entry name" value="TNF-like"/>
    <property type="match status" value="1"/>
</dbReference>
<evidence type="ECO:0000256" key="2">
    <source>
        <dbReference type="ARBA" id="ARBA00022525"/>
    </source>
</evidence>
<evidence type="ECO:0000259" key="6">
    <source>
        <dbReference type="PROSITE" id="PS50871"/>
    </source>
</evidence>
<feature type="chain" id="PRO_5029833345" description="C1q domain-containing protein" evidence="5">
    <location>
        <begin position="22"/>
        <end position="241"/>
    </location>
</feature>
<feature type="compositionally biased region" description="Acidic residues" evidence="4">
    <location>
        <begin position="28"/>
        <end position="37"/>
    </location>
</feature>
<dbReference type="PROSITE" id="PS50871">
    <property type="entry name" value="C1Q"/>
    <property type="match status" value="1"/>
</dbReference>
<keyword evidence="8" id="KW-1185">Reference proteome</keyword>